<dbReference type="Proteomes" id="UP001179614">
    <property type="component" value="Chromosome"/>
</dbReference>
<accession>A0ABY7MPY9</accession>
<evidence type="ECO:0000313" key="2">
    <source>
        <dbReference type="Proteomes" id="UP001179614"/>
    </source>
</evidence>
<keyword evidence="2" id="KW-1185">Reference proteome</keyword>
<dbReference type="EMBL" id="CP089391">
    <property type="protein sequence ID" value="WBL80234.1"/>
    <property type="molecule type" value="Genomic_DNA"/>
</dbReference>
<name>A0ABY7MPY9_9BRAD</name>
<evidence type="ECO:0008006" key="3">
    <source>
        <dbReference type="Google" id="ProtNLM"/>
    </source>
</evidence>
<organism evidence="1 2">
    <name type="scientific">Bradyrhizobium xenonodulans</name>
    <dbReference type="NCBI Taxonomy" id="2736875"/>
    <lineage>
        <taxon>Bacteria</taxon>
        <taxon>Pseudomonadati</taxon>
        <taxon>Pseudomonadota</taxon>
        <taxon>Alphaproteobacteria</taxon>
        <taxon>Hyphomicrobiales</taxon>
        <taxon>Nitrobacteraceae</taxon>
        <taxon>Bradyrhizobium</taxon>
    </lineage>
</organism>
<proteinExistence type="predicted"/>
<protein>
    <recommendedName>
        <fullName evidence="3">Transposase</fullName>
    </recommendedName>
</protein>
<reference evidence="1" key="1">
    <citation type="submission" date="2021-12" db="EMBL/GenBank/DDBJ databases">
        <title>Bradyrhizobium xenonodulans sp. nov.</title>
        <authorList>
            <person name="Claassens R."/>
            <person name="Venter S.N."/>
            <person name="Beukes C.W."/>
            <person name="Stepkowski T."/>
            <person name="Steenkamp E.T."/>
        </authorList>
    </citation>
    <scope>NUCLEOTIDE SEQUENCE</scope>
    <source>
        <strain evidence="1">14AB</strain>
    </source>
</reference>
<evidence type="ECO:0000313" key="1">
    <source>
        <dbReference type="EMBL" id="WBL80234.1"/>
    </source>
</evidence>
<dbReference type="RefSeq" id="WP_270167130.1">
    <property type="nucleotide sequence ID" value="NZ_CP089391.1"/>
</dbReference>
<sequence>MMMIDCAALVTRLPVALPYSGHFGNALSGDRRSQGPHQTSALGLFTKAEIA</sequence>
<gene>
    <name evidence="1" type="ORF">I3J27_07350</name>
</gene>